<dbReference type="AlphaFoldDB" id="A0A1G9JYI8"/>
<keyword evidence="1" id="KW-0808">Transferase</keyword>
<dbReference type="SUPFAM" id="SSF81301">
    <property type="entry name" value="Nucleotidyltransferase"/>
    <property type="match status" value="1"/>
</dbReference>
<name>A0A1G9JYI8_9BACT</name>
<dbReference type="InterPro" id="IPR007344">
    <property type="entry name" value="GrpB/CoaE"/>
</dbReference>
<dbReference type="RefSeq" id="WP_093198142.1">
    <property type="nucleotide sequence ID" value="NZ_FNGS01000002.1"/>
</dbReference>
<keyword evidence="2" id="KW-1185">Reference proteome</keyword>
<proteinExistence type="predicted"/>
<dbReference type="Gene3D" id="3.30.460.10">
    <property type="entry name" value="Beta Polymerase, domain 2"/>
    <property type="match status" value="1"/>
</dbReference>
<gene>
    <name evidence="1" type="ORF">SAMN04488090_0808</name>
</gene>
<sequence length="192" mass="21221">MKQMIQVVPYDPSWAGQFDELKAVYTRACGPYLADIQHVGSTSVPGLPAKPILDIDLVVTGEEAFRQVRNALEGLGYTFAGDQGIPDRYAFRRTHDQVPEDGSGRHWPPHHLYCCMEGSVALRNHLMLRDALRRDPVLASVYGSLKKELAVLSNGDIDAYIEGKSAFIASVLQGEGLSRKEIAAIVDQNRKK</sequence>
<organism evidence="1 2">
    <name type="scientific">Siphonobacter aquaeclarae</name>
    <dbReference type="NCBI Taxonomy" id="563176"/>
    <lineage>
        <taxon>Bacteria</taxon>
        <taxon>Pseudomonadati</taxon>
        <taxon>Bacteroidota</taxon>
        <taxon>Cytophagia</taxon>
        <taxon>Cytophagales</taxon>
        <taxon>Cytophagaceae</taxon>
        <taxon>Siphonobacter</taxon>
    </lineage>
</organism>
<protein>
    <submittedName>
        <fullName evidence="1">GrpB domain, predicted nucleotidyltransferase, UPF0157 family</fullName>
    </submittedName>
</protein>
<dbReference type="OrthoDB" id="9799092at2"/>
<accession>A0A1G9JYI8</accession>
<dbReference type="InterPro" id="IPR043519">
    <property type="entry name" value="NT_sf"/>
</dbReference>
<dbReference type="EMBL" id="FNGS01000002">
    <property type="protein sequence ID" value="SDL42581.1"/>
    <property type="molecule type" value="Genomic_DNA"/>
</dbReference>
<dbReference type="PANTHER" id="PTHR34822:SF1">
    <property type="entry name" value="GRPB FAMILY PROTEIN"/>
    <property type="match status" value="1"/>
</dbReference>
<dbReference type="Proteomes" id="UP000198901">
    <property type="component" value="Unassembled WGS sequence"/>
</dbReference>
<evidence type="ECO:0000313" key="1">
    <source>
        <dbReference type="EMBL" id="SDL42581.1"/>
    </source>
</evidence>
<reference evidence="1 2" key="1">
    <citation type="submission" date="2016-10" db="EMBL/GenBank/DDBJ databases">
        <authorList>
            <person name="de Groot N.N."/>
        </authorList>
    </citation>
    <scope>NUCLEOTIDE SEQUENCE [LARGE SCALE GENOMIC DNA]</scope>
    <source>
        <strain evidence="1 2">DSM 21668</strain>
    </source>
</reference>
<dbReference type="GO" id="GO:0016740">
    <property type="term" value="F:transferase activity"/>
    <property type="evidence" value="ECO:0007669"/>
    <property type="project" value="UniProtKB-KW"/>
</dbReference>
<dbReference type="STRING" id="563176.SAMN04488090_0808"/>
<dbReference type="PANTHER" id="PTHR34822">
    <property type="entry name" value="GRPB DOMAIN PROTEIN (AFU_ORTHOLOGUE AFUA_1G01530)"/>
    <property type="match status" value="1"/>
</dbReference>
<dbReference type="Pfam" id="PF04229">
    <property type="entry name" value="GrpB"/>
    <property type="match status" value="1"/>
</dbReference>
<evidence type="ECO:0000313" key="2">
    <source>
        <dbReference type="Proteomes" id="UP000198901"/>
    </source>
</evidence>